<reference evidence="1 2" key="1">
    <citation type="journal article" date="2015" name="Mol. Plant Microbe Interact.">
        <title>Comparative Genomic Analysis of Pseudomonas chlororaphis PCL1606 Reveals New Insight into Antifungal Compounds Involved in Biocontrol.</title>
        <authorList>
            <person name="Calderon C.E."/>
            <person name="Ramos C."/>
            <person name="de Vicente A."/>
            <person name="Cazorla F.M."/>
        </authorList>
    </citation>
    <scope>NUCLEOTIDE SEQUENCE [LARGE SCALE GENOMIC DNA]</scope>
    <source>
        <strain evidence="1 2">PCL1606</strain>
    </source>
</reference>
<evidence type="ECO:0008006" key="3">
    <source>
        <dbReference type="Google" id="ProtNLM"/>
    </source>
</evidence>
<proteinExistence type="predicted"/>
<protein>
    <recommendedName>
        <fullName evidence="3">DUF2188 domain-containing protein</fullName>
    </recommendedName>
</protein>
<dbReference type="AlphaFoldDB" id="A0A0D5XZ60"/>
<accession>A0A0D5XZ60</accession>
<evidence type="ECO:0000313" key="1">
    <source>
        <dbReference type="EMBL" id="AKA24100.1"/>
    </source>
</evidence>
<organism evidence="1 2">
    <name type="scientific">Pseudomonas chlororaphis</name>
    <dbReference type="NCBI Taxonomy" id="587753"/>
    <lineage>
        <taxon>Bacteria</taxon>
        <taxon>Pseudomonadati</taxon>
        <taxon>Pseudomonadota</taxon>
        <taxon>Gammaproteobacteria</taxon>
        <taxon>Pseudomonadales</taxon>
        <taxon>Pseudomonadaceae</taxon>
        <taxon>Pseudomonas</taxon>
    </lineage>
</organism>
<dbReference type="EMBL" id="CP011110">
    <property type="protein sequence ID" value="AKA24100.1"/>
    <property type="molecule type" value="Genomic_DNA"/>
</dbReference>
<gene>
    <name evidence="1" type="ORF">PCL1606_26490</name>
</gene>
<dbReference type="PATRIC" id="fig|587753.10.peg.2643"/>
<name>A0A0D5XZ60_9PSED</name>
<dbReference type="KEGG" id="pcz:PCL1606_26490"/>
<evidence type="ECO:0000313" key="2">
    <source>
        <dbReference type="Proteomes" id="UP000032748"/>
    </source>
</evidence>
<dbReference type="Proteomes" id="UP000032748">
    <property type="component" value="Chromosome"/>
</dbReference>
<sequence>MLNKMHMNGYDVVSVNSGPWRVCTKGDRLGSFGTREEALAYAAALPGYKSRSARTNNR</sequence>